<dbReference type="Gene3D" id="2.115.10.20">
    <property type="entry name" value="Glycosyl hydrolase domain, family 43"/>
    <property type="match status" value="1"/>
</dbReference>
<feature type="domain" description="Glycosyl hydrolase family 32 N-terminal" evidence="6">
    <location>
        <begin position="37"/>
        <end position="336"/>
    </location>
</feature>
<evidence type="ECO:0000256" key="5">
    <source>
        <dbReference type="RuleBase" id="RU362110"/>
    </source>
</evidence>
<dbReference type="Pfam" id="PF00251">
    <property type="entry name" value="Glyco_hydro_32N"/>
    <property type="match status" value="1"/>
</dbReference>
<dbReference type="PANTHER" id="PTHR43101:SF1">
    <property type="entry name" value="BETA-FRUCTOSIDASE"/>
    <property type="match status" value="1"/>
</dbReference>
<dbReference type="InterPro" id="IPR013148">
    <property type="entry name" value="Glyco_hydro_32_N"/>
</dbReference>
<dbReference type="Proteomes" id="UP000199008">
    <property type="component" value="Unassembled WGS sequence"/>
</dbReference>
<dbReference type="RefSeq" id="WP_092986249.1">
    <property type="nucleotide sequence ID" value="NZ_FNFY01000011.1"/>
</dbReference>
<dbReference type="SUPFAM" id="SSF49899">
    <property type="entry name" value="Concanavalin A-like lectins/glucanases"/>
    <property type="match status" value="1"/>
</dbReference>
<accession>A0A1G9FA97</accession>
<dbReference type="STRING" id="576118.SAMN05216216_11147"/>
<evidence type="ECO:0000259" key="7">
    <source>
        <dbReference type="Pfam" id="PF08244"/>
    </source>
</evidence>
<dbReference type="Pfam" id="PF08244">
    <property type="entry name" value="Glyco_hydro_32C"/>
    <property type="match status" value="1"/>
</dbReference>
<dbReference type="Gene3D" id="2.60.120.560">
    <property type="entry name" value="Exo-inulinase, domain 1"/>
    <property type="match status" value="1"/>
</dbReference>
<dbReference type="EC" id="3.2.1.26" evidence="2"/>
<reference evidence="9" key="1">
    <citation type="submission" date="2016-10" db="EMBL/GenBank/DDBJ databases">
        <authorList>
            <person name="Varghese N."/>
            <person name="Submissions S."/>
        </authorList>
    </citation>
    <scope>NUCLEOTIDE SEQUENCE [LARGE SCALE GENOMIC DNA]</scope>
    <source>
        <strain evidence="9">CGMCC 1.8895</strain>
    </source>
</reference>
<evidence type="ECO:0000313" key="9">
    <source>
        <dbReference type="Proteomes" id="UP000199008"/>
    </source>
</evidence>
<evidence type="ECO:0000259" key="6">
    <source>
        <dbReference type="Pfam" id="PF00251"/>
    </source>
</evidence>
<dbReference type="SMART" id="SM00640">
    <property type="entry name" value="Glyco_32"/>
    <property type="match status" value="1"/>
</dbReference>
<protein>
    <recommendedName>
        <fullName evidence="2">beta-fructofuranosidase</fullName>
        <ecNumber evidence="2">3.2.1.26</ecNumber>
    </recommendedName>
</protein>
<proteinExistence type="inferred from homology"/>
<dbReference type="SUPFAM" id="SSF75005">
    <property type="entry name" value="Arabinanase/levansucrase/invertase"/>
    <property type="match status" value="1"/>
</dbReference>
<dbReference type="AlphaFoldDB" id="A0A1G9FA97"/>
<dbReference type="InterPro" id="IPR023296">
    <property type="entry name" value="Glyco_hydro_beta-prop_sf"/>
</dbReference>
<organism evidence="8 9">
    <name type="scientific">Lacicoccus qingdaonensis</name>
    <dbReference type="NCBI Taxonomy" id="576118"/>
    <lineage>
        <taxon>Bacteria</taxon>
        <taxon>Bacillati</taxon>
        <taxon>Bacillota</taxon>
        <taxon>Bacilli</taxon>
        <taxon>Bacillales</taxon>
        <taxon>Salinicoccaceae</taxon>
        <taxon>Lacicoccus</taxon>
    </lineage>
</organism>
<dbReference type="InterPro" id="IPR051214">
    <property type="entry name" value="GH32_Enzymes"/>
</dbReference>
<dbReference type="InterPro" id="IPR001362">
    <property type="entry name" value="Glyco_hydro_32"/>
</dbReference>
<keyword evidence="4 5" id="KW-0326">Glycosidase</keyword>
<dbReference type="CDD" id="cd18623">
    <property type="entry name" value="GH32_ScrB-like"/>
    <property type="match status" value="1"/>
</dbReference>
<dbReference type="GO" id="GO:0005975">
    <property type="term" value="P:carbohydrate metabolic process"/>
    <property type="evidence" value="ECO:0007669"/>
    <property type="project" value="InterPro"/>
</dbReference>
<evidence type="ECO:0000256" key="2">
    <source>
        <dbReference type="ARBA" id="ARBA00012758"/>
    </source>
</evidence>
<name>A0A1G9FA97_9BACL</name>
<comment type="similarity">
    <text evidence="1 5">Belongs to the glycosyl hydrolase 32 family.</text>
</comment>
<evidence type="ECO:0000256" key="3">
    <source>
        <dbReference type="ARBA" id="ARBA00022801"/>
    </source>
</evidence>
<dbReference type="InterPro" id="IPR013189">
    <property type="entry name" value="Glyco_hydro_32_C"/>
</dbReference>
<dbReference type="InterPro" id="IPR013320">
    <property type="entry name" value="ConA-like_dom_sf"/>
</dbReference>
<gene>
    <name evidence="8" type="ORF">SAMN05216216_11147</name>
</gene>
<evidence type="ECO:0000256" key="4">
    <source>
        <dbReference type="ARBA" id="ARBA00023295"/>
    </source>
</evidence>
<keyword evidence="3 5" id="KW-0378">Hydrolase</keyword>
<feature type="domain" description="Glycosyl hydrolase family 32 C-terminal" evidence="7">
    <location>
        <begin position="364"/>
        <end position="477"/>
    </location>
</feature>
<dbReference type="EMBL" id="FNFY01000011">
    <property type="protein sequence ID" value="SDK85238.1"/>
    <property type="molecule type" value="Genomic_DNA"/>
</dbReference>
<dbReference type="GO" id="GO:0004564">
    <property type="term" value="F:beta-fructofuranosidase activity"/>
    <property type="evidence" value="ECO:0007669"/>
    <property type="project" value="UniProtKB-EC"/>
</dbReference>
<keyword evidence="9" id="KW-1185">Reference proteome</keyword>
<dbReference type="OrthoDB" id="9759709at2"/>
<evidence type="ECO:0000256" key="1">
    <source>
        <dbReference type="ARBA" id="ARBA00009902"/>
    </source>
</evidence>
<dbReference type="PANTHER" id="PTHR43101">
    <property type="entry name" value="BETA-FRUCTOSIDASE"/>
    <property type="match status" value="1"/>
</dbReference>
<evidence type="ECO:0000313" key="8">
    <source>
        <dbReference type="EMBL" id="SDK85238.1"/>
    </source>
</evidence>
<sequence>MERHENIQLKALETMSHNDLISYIEHVNSCPWRQKYHVQSVIGSINAPAAVFYDGINEKYHLFYTWLPVLGEEEQHWYHVTSKDLATFTNEGVKLKPDTLFDDKGLSAGSSVSIDGREHIFYIGRSLSQQSFKYKQLIAHMDERFKLIKHTVPLIEGYEDRFRQFKDSEVIFKNGRYIILIGAESRSENGCLAVFEADNESDFEYKGIMETGLEEFGWLWEYPDYFSVDGRDILVFCPQGVDRYGNYFRNNFQAGYLVGDIDFDDYSMKHGEFKEFDAGFDFYAPKVFTDQHDRQVVIGNLSMPTTTYPTEKFHYDNCLSIPRVLNAEGQKLIQTPHPNLVNLRENEVTALGYFKQYNKRMRDFYGDAYELIVEFNDYDASEIYLNLRVGKRNETRLIYNAEERMFKLDTSFSGEHPEGAEECERHVYLDTPLYKLQIFMDVSSLEIFINDGEAVMSARIFPEQDARGVELSTETGQCYVNLVRYDLKPFENEEIIYQN</sequence>